<name>A0A8J3HYY1_9CHLR</name>
<comment type="caution">
    <text evidence="2">The sequence shown here is derived from an EMBL/GenBank/DDBJ whole genome shotgun (WGS) entry which is preliminary data.</text>
</comment>
<dbReference type="EMBL" id="BNJF01000001">
    <property type="protein sequence ID" value="GHO43568.1"/>
    <property type="molecule type" value="Genomic_DNA"/>
</dbReference>
<dbReference type="Gene3D" id="3.40.710.10">
    <property type="entry name" value="DD-peptidase/beta-lactamase superfamily"/>
    <property type="match status" value="1"/>
</dbReference>
<dbReference type="RefSeq" id="WP_220193033.1">
    <property type="nucleotide sequence ID" value="NZ_BNJF01000001.1"/>
</dbReference>
<dbReference type="Pfam" id="PF00144">
    <property type="entry name" value="Beta-lactamase"/>
    <property type="match status" value="1"/>
</dbReference>
<protein>
    <recommendedName>
        <fullName evidence="1">Beta-lactamase-related domain-containing protein</fullName>
    </recommendedName>
</protein>
<dbReference type="InterPro" id="IPR050491">
    <property type="entry name" value="AmpC-like"/>
</dbReference>
<evidence type="ECO:0000313" key="2">
    <source>
        <dbReference type="EMBL" id="GHO43568.1"/>
    </source>
</evidence>
<dbReference type="InterPro" id="IPR001466">
    <property type="entry name" value="Beta-lactam-related"/>
</dbReference>
<dbReference type="SUPFAM" id="SSF56601">
    <property type="entry name" value="beta-lactamase/transpeptidase-like"/>
    <property type="match status" value="1"/>
</dbReference>
<keyword evidence="3" id="KW-1185">Reference proteome</keyword>
<gene>
    <name evidence="2" type="ORF">KSX_17310</name>
</gene>
<dbReference type="Proteomes" id="UP000612362">
    <property type="component" value="Unassembled WGS sequence"/>
</dbReference>
<reference evidence="2" key="1">
    <citation type="submission" date="2020-10" db="EMBL/GenBank/DDBJ databases">
        <title>Taxonomic study of unclassified bacteria belonging to the class Ktedonobacteria.</title>
        <authorList>
            <person name="Yabe S."/>
            <person name="Wang C.M."/>
            <person name="Zheng Y."/>
            <person name="Sakai Y."/>
            <person name="Cavaletti L."/>
            <person name="Monciardini P."/>
            <person name="Donadio S."/>
        </authorList>
    </citation>
    <scope>NUCLEOTIDE SEQUENCE</scope>
    <source>
        <strain evidence="2">SOSP1-1</strain>
    </source>
</reference>
<dbReference type="PANTHER" id="PTHR46825:SF9">
    <property type="entry name" value="BETA-LACTAMASE-RELATED DOMAIN-CONTAINING PROTEIN"/>
    <property type="match status" value="1"/>
</dbReference>
<sequence>MTHTTDILVHRYLQESGPGAAIGIMQANHLLHYQGYGLASLEWQTPIRPNTVFRIASLTKQFTTTAILMLQMQGKLHLEDSLLTHLPECPENWQNIRIRHLLTHTSGLENVADMPDFQMQASHDLTLQEVITLFEGIPLRFEPGTDFYYGNSGYHLLGLIIERLTGMSYEEHIRSAIFEPLGMKQSFFQQTTPIIPRRASGYITTANSIMPAPLLSTVATHSSGAIESTLNDLVIWERATREHALLDAAAQNLMLTPTTLSDGRQVAYGLGWAFSNYRGKAVACHGGWSTGYRSLIARFLEDDLTIIILSNHRDFAIERITLELAAQYIDFPLLTRQALSQEISSFKKVIGSYNLAGAPTSSRIEITGRDQRILLRRGQRETVLFPVSETEFVPETNHDVAYRFAEERDGAFHSLTITYPLHFSIAKRQIQATLASPF</sequence>
<dbReference type="AlphaFoldDB" id="A0A8J3HYY1"/>
<feature type="domain" description="Beta-lactamase-related" evidence="1">
    <location>
        <begin position="15"/>
        <end position="314"/>
    </location>
</feature>
<evidence type="ECO:0000259" key="1">
    <source>
        <dbReference type="Pfam" id="PF00144"/>
    </source>
</evidence>
<dbReference type="PANTHER" id="PTHR46825">
    <property type="entry name" value="D-ALANYL-D-ALANINE-CARBOXYPEPTIDASE/ENDOPEPTIDASE AMPH"/>
    <property type="match status" value="1"/>
</dbReference>
<accession>A0A8J3HYY1</accession>
<proteinExistence type="predicted"/>
<evidence type="ECO:0000313" key="3">
    <source>
        <dbReference type="Proteomes" id="UP000612362"/>
    </source>
</evidence>
<dbReference type="InterPro" id="IPR012338">
    <property type="entry name" value="Beta-lactam/transpept-like"/>
</dbReference>
<organism evidence="2 3">
    <name type="scientific">Ktedonospora formicarum</name>
    <dbReference type="NCBI Taxonomy" id="2778364"/>
    <lineage>
        <taxon>Bacteria</taxon>
        <taxon>Bacillati</taxon>
        <taxon>Chloroflexota</taxon>
        <taxon>Ktedonobacteria</taxon>
        <taxon>Ktedonobacterales</taxon>
        <taxon>Ktedonobacteraceae</taxon>
        <taxon>Ktedonospora</taxon>
    </lineage>
</organism>